<keyword evidence="1" id="KW-1133">Transmembrane helix</keyword>
<dbReference type="InterPro" id="IPR011701">
    <property type="entry name" value="MFS"/>
</dbReference>
<name>A0AAW2I0N0_9NEOP</name>
<dbReference type="EMBL" id="JARGDH010000002">
    <property type="protein sequence ID" value="KAL0275050.1"/>
    <property type="molecule type" value="Genomic_DNA"/>
</dbReference>
<keyword evidence="1" id="KW-0472">Membrane</keyword>
<proteinExistence type="predicted"/>
<dbReference type="PANTHER" id="PTHR11360">
    <property type="entry name" value="MONOCARBOXYLATE TRANSPORTER"/>
    <property type="match status" value="1"/>
</dbReference>
<dbReference type="InterPro" id="IPR036259">
    <property type="entry name" value="MFS_trans_sf"/>
</dbReference>
<feature type="transmembrane region" description="Helical" evidence="1">
    <location>
        <begin position="141"/>
        <end position="157"/>
    </location>
</feature>
<protein>
    <recommendedName>
        <fullName evidence="3">Monocarboxylate transporter</fullName>
    </recommendedName>
</protein>
<feature type="transmembrane region" description="Helical" evidence="1">
    <location>
        <begin position="402"/>
        <end position="425"/>
    </location>
</feature>
<evidence type="ECO:0000256" key="1">
    <source>
        <dbReference type="SAM" id="Phobius"/>
    </source>
</evidence>
<dbReference type="CDD" id="cd17352">
    <property type="entry name" value="MFS_MCT_SLC16"/>
    <property type="match status" value="1"/>
</dbReference>
<dbReference type="AlphaFoldDB" id="A0AAW2I0N0"/>
<feature type="transmembrane region" description="Helical" evidence="1">
    <location>
        <begin position="47"/>
        <end position="69"/>
    </location>
</feature>
<reference evidence="2" key="1">
    <citation type="journal article" date="2024" name="Gigascience">
        <title>Chromosome-level genome of the poultry shaft louse Menopon gallinae provides insight into the host-switching and adaptive evolution of parasitic lice.</title>
        <authorList>
            <person name="Xu Y."/>
            <person name="Ma L."/>
            <person name="Liu S."/>
            <person name="Liang Y."/>
            <person name="Liu Q."/>
            <person name="He Z."/>
            <person name="Tian L."/>
            <person name="Duan Y."/>
            <person name="Cai W."/>
            <person name="Li H."/>
            <person name="Song F."/>
        </authorList>
    </citation>
    <scope>NUCLEOTIDE SEQUENCE</scope>
    <source>
        <strain evidence="2">Cailab_2023a</strain>
    </source>
</reference>
<dbReference type="PANTHER" id="PTHR11360:SF93">
    <property type="entry name" value="MONOCARBOXYLATE TRANSPORTER 7-LIKE PROTEIN"/>
    <property type="match status" value="1"/>
</dbReference>
<feature type="transmembrane region" description="Helical" evidence="1">
    <location>
        <begin position="308"/>
        <end position="331"/>
    </location>
</feature>
<feature type="transmembrane region" description="Helical" evidence="1">
    <location>
        <begin position="89"/>
        <end position="110"/>
    </location>
</feature>
<sequence length="573" mass="63778">MQAEDEDSCPAILERDFHSLHRNVPALRRRDVDTSAIRQHYYPEGGWGWIICGAGFIVHLFTTGLQLSFGLLYLHTLHHIGDDSLMDTAWLGPLCLAVSLLAAPLVVAICRRKSTRLTAILGGLVMALGCLFTSFAHQLHQIMLSYGIVMGVGVSMVRETSSLMLGHYFKRRREFVEMVSQAGAGVGITLISVFYKEAVGKLGWRLGLQAVTGILSLTFFLGILYRSASLYHPQRRAILHLKNQKKKIKEKKGHRKTEKPPLLDFSPLKIRAVQILLLSSGTAAFGIYTPVFYLALQGYKEGLEHSTLVLLETFLGFATALGCVGFGLIILRPSENCLVSRQYLCQAAMIGISISLLALSTVQGYHGYALFVWLYGICLGGFFYTLKMFTMERVKARHFTKTWGFVQGVEAIPILLGVPITGYINQSHPKAGYYFSFFSAILGAGLLYFVGVPQKDTDEIPPLPLPPHVNNNPRGSVCICPPISPRHFHPRGHIPKSISFATTLDIPDHPFGCVSHERLPEYLLQCEYLRAGGFPGHRQLRSCKSVPEGLARCEWQYRNPRDIQVIEQMTTSV</sequence>
<dbReference type="Pfam" id="PF07690">
    <property type="entry name" value="MFS_1"/>
    <property type="match status" value="1"/>
</dbReference>
<evidence type="ECO:0008006" key="3">
    <source>
        <dbReference type="Google" id="ProtNLM"/>
    </source>
</evidence>
<feature type="transmembrane region" description="Helical" evidence="1">
    <location>
        <begin position="368"/>
        <end position="390"/>
    </location>
</feature>
<dbReference type="SUPFAM" id="SSF103473">
    <property type="entry name" value="MFS general substrate transporter"/>
    <property type="match status" value="1"/>
</dbReference>
<feature type="transmembrane region" description="Helical" evidence="1">
    <location>
        <begin position="275"/>
        <end position="296"/>
    </location>
</feature>
<accession>A0AAW2I0N0</accession>
<feature type="transmembrane region" description="Helical" evidence="1">
    <location>
        <begin position="117"/>
        <end position="135"/>
    </location>
</feature>
<organism evidence="2">
    <name type="scientific">Menopon gallinae</name>
    <name type="common">poultry shaft louse</name>
    <dbReference type="NCBI Taxonomy" id="328185"/>
    <lineage>
        <taxon>Eukaryota</taxon>
        <taxon>Metazoa</taxon>
        <taxon>Ecdysozoa</taxon>
        <taxon>Arthropoda</taxon>
        <taxon>Hexapoda</taxon>
        <taxon>Insecta</taxon>
        <taxon>Pterygota</taxon>
        <taxon>Neoptera</taxon>
        <taxon>Paraneoptera</taxon>
        <taxon>Psocodea</taxon>
        <taxon>Troctomorpha</taxon>
        <taxon>Phthiraptera</taxon>
        <taxon>Amblycera</taxon>
        <taxon>Menoponidae</taxon>
        <taxon>Menopon</taxon>
    </lineage>
</organism>
<feature type="transmembrane region" description="Helical" evidence="1">
    <location>
        <begin position="178"/>
        <end position="195"/>
    </location>
</feature>
<dbReference type="GO" id="GO:0022857">
    <property type="term" value="F:transmembrane transporter activity"/>
    <property type="evidence" value="ECO:0007669"/>
    <property type="project" value="InterPro"/>
</dbReference>
<comment type="caution">
    <text evidence="2">The sequence shown here is derived from an EMBL/GenBank/DDBJ whole genome shotgun (WGS) entry which is preliminary data.</text>
</comment>
<gene>
    <name evidence="2" type="ORF">PYX00_003032</name>
</gene>
<keyword evidence="1" id="KW-0812">Transmembrane</keyword>
<dbReference type="Gene3D" id="1.20.1250.20">
    <property type="entry name" value="MFS general substrate transporter like domains"/>
    <property type="match status" value="1"/>
</dbReference>
<dbReference type="InterPro" id="IPR050327">
    <property type="entry name" value="Proton-linked_MCT"/>
</dbReference>
<evidence type="ECO:0000313" key="2">
    <source>
        <dbReference type="EMBL" id="KAL0275050.1"/>
    </source>
</evidence>
<feature type="transmembrane region" description="Helical" evidence="1">
    <location>
        <begin position="207"/>
        <end position="225"/>
    </location>
</feature>
<feature type="transmembrane region" description="Helical" evidence="1">
    <location>
        <begin position="431"/>
        <end position="450"/>
    </location>
</feature>
<feature type="transmembrane region" description="Helical" evidence="1">
    <location>
        <begin position="343"/>
        <end position="362"/>
    </location>
</feature>